<dbReference type="EMBL" id="CAJVQB010005161">
    <property type="protein sequence ID" value="CAG8654662.1"/>
    <property type="molecule type" value="Genomic_DNA"/>
</dbReference>
<protein>
    <submittedName>
        <fullName evidence="2">436_t:CDS:1</fullName>
    </submittedName>
</protein>
<comment type="caution">
    <text evidence="2">The sequence shown here is derived from an EMBL/GenBank/DDBJ whole genome shotgun (WGS) entry which is preliminary data.</text>
</comment>
<feature type="transmembrane region" description="Helical" evidence="1">
    <location>
        <begin position="34"/>
        <end position="56"/>
    </location>
</feature>
<name>A0ABN7UR37_GIGMA</name>
<evidence type="ECO:0000256" key="1">
    <source>
        <dbReference type="SAM" id="Phobius"/>
    </source>
</evidence>
<proteinExistence type="predicted"/>
<reference evidence="2 3" key="1">
    <citation type="submission" date="2021-06" db="EMBL/GenBank/DDBJ databases">
        <authorList>
            <person name="Kallberg Y."/>
            <person name="Tangrot J."/>
            <person name="Rosling A."/>
        </authorList>
    </citation>
    <scope>NUCLEOTIDE SEQUENCE [LARGE SCALE GENOMIC DNA]</scope>
    <source>
        <strain evidence="2 3">120-4 pot B 10/14</strain>
    </source>
</reference>
<accession>A0ABN7UR37</accession>
<keyword evidence="1" id="KW-0812">Transmembrane</keyword>
<evidence type="ECO:0000313" key="2">
    <source>
        <dbReference type="EMBL" id="CAG8654662.1"/>
    </source>
</evidence>
<organism evidence="2 3">
    <name type="scientific">Gigaspora margarita</name>
    <dbReference type="NCBI Taxonomy" id="4874"/>
    <lineage>
        <taxon>Eukaryota</taxon>
        <taxon>Fungi</taxon>
        <taxon>Fungi incertae sedis</taxon>
        <taxon>Mucoromycota</taxon>
        <taxon>Glomeromycotina</taxon>
        <taxon>Glomeromycetes</taxon>
        <taxon>Diversisporales</taxon>
        <taxon>Gigasporaceae</taxon>
        <taxon>Gigaspora</taxon>
    </lineage>
</organism>
<gene>
    <name evidence="2" type="ORF">GMARGA_LOCUS9541</name>
</gene>
<keyword evidence="1" id="KW-0472">Membrane</keyword>
<keyword evidence="1" id="KW-1133">Transmembrane helix</keyword>
<evidence type="ECO:0000313" key="3">
    <source>
        <dbReference type="Proteomes" id="UP000789901"/>
    </source>
</evidence>
<dbReference type="Proteomes" id="UP000789901">
    <property type="component" value="Unassembled WGS sequence"/>
</dbReference>
<keyword evidence="3" id="KW-1185">Reference proteome</keyword>
<sequence>MSLNTNSPTDMNSVTANSSPTEGVIEQYFVLKRVVGAVLAGVSLDIVPGMVMVLVYNQTNIYIGLVG</sequence>